<dbReference type="InterPro" id="IPR025411">
    <property type="entry name" value="DUF4136"/>
</dbReference>
<keyword evidence="4" id="KW-1185">Reference proteome</keyword>
<comment type="caution">
    <text evidence="3">The sequence shown here is derived from an EMBL/GenBank/DDBJ whole genome shotgun (WGS) entry which is preliminary data.</text>
</comment>
<dbReference type="PROSITE" id="PS51257">
    <property type="entry name" value="PROKAR_LIPOPROTEIN"/>
    <property type="match status" value="1"/>
</dbReference>
<dbReference type="Gene3D" id="3.30.160.670">
    <property type="match status" value="1"/>
</dbReference>
<dbReference type="RefSeq" id="WP_110998354.1">
    <property type="nucleotide sequence ID" value="NZ_QKTW01000011.1"/>
</dbReference>
<feature type="signal peptide" evidence="1">
    <location>
        <begin position="1"/>
        <end position="19"/>
    </location>
</feature>
<accession>A0A2W2B0V2</accession>
<evidence type="ECO:0000313" key="4">
    <source>
        <dbReference type="Proteomes" id="UP000248745"/>
    </source>
</evidence>
<sequence>MKLARILLLAALSTLTITACTPQLKVTTDYDRKADFSKYKTFSLYVPEEKNETISQLNRSRIESAVKAEMVKKGLQEASSNPDVLVNVVTIIKNEQQVTANTNYYGYGGYYRPYGWGGGMASGYTTYNVTDYKDGSLIVEVVDANTKSLVWEGIGNQEIDKPMENPDQQIQGIVAKIMAGYPPGVATATKK</sequence>
<dbReference type="OrthoDB" id="5432251at2"/>
<evidence type="ECO:0000313" key="3">
    <source>
        <dbReference type="EMBL" id="PZF73628.1"/>
    </source>
</evidence>
<proteinExistence type="predicted"/>
<organism evidence="3 4">
    <name type="scientific">Taibaiella soli</name>
    <dbReference type="NCBI Taxonomy" id="1649169"/>
    <lineage>
        <taxon>Bacteria</taxon>
        <taxon>Pseudomonadati</taxon>
        <taxon>Bacteroidota</taxon>
        <taxon>Chitinophagia</taxon>
        <taxon>Chitinophagales</taxon>
        <taxon>Chitinophagaceae</taxon>
        <taxon>Taibaiella</taxon>
    </lineage>
</organism>
<evidence type="ECO:0000259" key="2">
    <source>
        <dbReference type="Pfam" id="PF13590"/>
    </source>
</evidence>
<name>A0A2W2B0V2_9BACT</name>
<protein>
    <submittedName>
        <fullName evidence="3">DUF4136 domain-containing protein</fullName>
    </submittedName>
</protein>
<dbReference type="Proteomes" id="UP000248745">
    <property type="component" value="Unassembled WGS sequence"/>
</dbReference>
<evidence type="ECO:0000256" key="1">
    <source>
        <dbReference type="SAM" id="SignalP"/>
    </source>
</evidence>
<feature type="domain" description="DUF4136" evidence="2">
    <location>
        <begin position="26"/>
        <end position="183"/>
    </location>
</feature>
<feature type="chain" id="PRO_5015871451" evidence="1">
    <location>
        <begin position="20"/>
        <end position="191"/>
    </location>
</feature>
<dbReference type="Pfam" id="PF13590">
    <property type="entry name" value="DUF4136"/>
    <property type="match status" value="1"/>
</dbReference>
<reference evidence="3 4" key="1">
    <citation type="submission" date="2018-06" db="EMBL/GenBank/DDBJ databases">
        <title>Mucibacter soli gen. nov., sp. nov., a new member of the family Chitinophagaceae producing mucin.</title>
        <authorList>
            <person name="Kim M.-K."/>
            <person name="Park S."/>
            <person name="Kim T.-S."/>
            <person name="Joung Y."/>
            <person name="Han J.-H."/>
            <person name="Kim S.B."/>
        </authorList>
    </citation>
    <scope>NUCLEOTIDE SEQUENCE [LARGE SCALE GENOMIC DNA]</scope>
    <source>
        <strain evidence="3 4">R1-15</strain>
    </source>
</reference>
<keyword evidence="1" id="KW-0732">Signal</keyword>
<gene>
    <name evidence="3" type="ORF">DN068_07855</name>
</gene>
<dbReference type="EMBL" id="QKTW01000011">
    <property type="protein sequence ID" value="PZF73628.1"/>
    <property type="molecule type" value="Genomic_DNA"/>
</dbReference>
<dbReference type="AlphaFoldDB" id="A0A2W2B0V2"/>